<keyword evidence="2" id="KW-1185">Reference proteome</keyword>
<reference evidence="1" key="1">
    <citation type="submission" date="2023-03" db="EMBL/GenBank/DDBJ databases">
        <title>Massive genome expansion in bonnet fungi (Mycena s.s.) driven by repeated elements and novel gene families across ecological guilds.</title>
        <authorList>
            <consortium name="Lawrence Berkeley National Laboratory"/>
            <person name="Harder C.B."/>
            <person name="Miyauchi S."/>
            <person name="Viragh M."/>
            <person name="Kuo A."/>
            <person name="Thoen E."/>
            <person name="Andreopoulos B."/>
            <person name="Lu D."/>
            <person name="Skrede I."/>
            <person name="Drula E."/>
            <person name="Henrissat B."/>
            <person name="Morin E."/>
            <person name="Kohler A."/>
            <person name="Barry K."/>
            <person name="LaButti K."/>
            <person name="Morin E."/>
            <person name="Salamov A."/>
            <person name="Lipzen A."/>
            <person name="Mereny Z."/>
            <person name="Hegedus B."/>
            <person name="Baldrian P."/>
            <person name="Stursova M."/>
            <person name="Weitz H."/>
            <person name="Taylor A."/>
            <person name="Grigoriev I.V."/>
            <person name="Nagy L.G."/>
            <person name="Martin F."/>
            <person name="Kauserud H."/>
        </authorList>
    </citation>
    <scope>NUCLEOTIDE SEQUENCE</scope>
    <source>
        <strain evidence="1">CBHHK182m</strain>
    </source>
</reference>
<dbReference type="EMBL" id="JARKIB010000186">
    <property type="protein sequence ID" value="KAJ7726540.1"/>
    <property type="molecule type" value="Genomic_DNA"/>
</dbReference>
<feature type="non-terminal residue" evidence="1">
    <location>
        <position position="1"/>
    </location>
</feature>
<protein>
    <submittedName>
        <fullName evidence="1">Uncharacterized protein</fullName>
    </submittedName>
</protein>
<proteinExistence type="predicted"/>
<name>A0AAD7HSH8_9AGAR</name>
<organism evidence="1 2">
    <name type="scientific">Mycena metata</name>
    <dbReference type="NCBI Taxonomy" id="1033252"/>
    <lineage>
        <taxon>Eukaryota</taxon>
        <taxon>Fungi</taxon>
        <taxon>Dikarya</taxon>
        <taxon>Basidiomycota</taxon>
        <taxon>Agaricomycotina</taxon>
        <taxon>Agaricomycetes</taxon>
        <taxon>Agaricomycetidae</taxon>
        <taxon>Agaricales</taxon>
        <taxon>Marasmiineae</taxon>
        <taxon>Mycenaceae</taxon>
        <taxon>Mycena</taxon>
    </lineage>
</organism>
<accession>A0AAD7HSH8</accession>
<dbReference type="Proteomes" id="UP001215598">
    <property type="component" value="Unassembled WGS sequence"/>
</dbReference>
<evidence type="ECO:0000313" key="2">
    <source>
        <dbReference type="Proteomes" id="UP001215598"/>
    </source>
</evidence>
<comment type="caution">
    <text evidence="1">The sequence shown here is derived from an EMBL/GenBank/DDBJ whole genome shotgun (WGS) entry which is preliminary data.</text>
</comment>
<evidence type="ECO:0000313" key="1">
    <source>
        <dbReference type="EMBL" id="KAJ7726540.1"/>
    </source>
</evidence>
<gene>
    <name evidence="1" type="ORF">B0H16DRAFT_1698030</name>
</gene>
<dbReference type="AlphaFoldDB" id="A0AAD7HSH8"/>
<sequence length="211" mass="24118">MKSDAHCVLSTARRKFKGEFLKDSSAGQHLADLATGVDSLILESEIQPWFLKMYHERLILSEWSPRFESGAQLFVKVFDVDFISQVSAPHTTWKWEWLSQVSWRFLKNLGVKTGTFIQGSAGGCEEILEFPQLDDDLSDLEHFHWKMVPTPTNSPPTRKRAQYLGRLMPKILQGHPDTVLSRSHINVSPADMDKDNELQRPNMSILTLHLS</sequence>